<keyword evidence="2" id="KW-0472">Membrane</keyword>
<dbReference type="AlphaFoldDB" id="A0A2T7NDD3"/>
<name>A0A2T7NDD3_POMCA</name>
<keyword evidence="4" id="KW-1185">Reference proteome</keyword>
<feature type="region of interest" description="Disordered" evidence="1">
    <location>
        <begin position="1"/>
        <end position="54"/>
    </location>
</feature>
<evidence type="ECO:0000256" key="2">
    <source>
        <dbReference type="SAM" id="Phobius"/>
    </source>
</evidence>
<evidence type="ECO:0000256" key="1">
    <source>
        <dbReference type="SAM" id="MobiDB-lite"/>
    </source>
</evidence>
<dbReference type="EMBL" id="PZQS01000014">
    <property type="protein sequence ID" value="PVD19184.1"/>
    <property type="molecule type" value="Genomic_DNA"/>
</dbReference>
<protein>
    <submittedName>
        <fullName evidence="3">Uncharacterized protein</fullName>
    </submittedName>
</protein>
<evidence type="ECO:0000313" key="4">
    <source>
        <dbReference type="Proteomes" id="UP000245119"/>
    </source>
</evidence>
<organism evidence="3 4">
    <name type="scientific">Pomacea canaliculata</name>
    <name type="common">Golden apple snail</name>
    <dbReference type="NCBI Taxonomy" id="400727"/>
    <lineage>
        <taxon>Eukaryota</taxon>
        <taxon>Metazoa</taxon>
        <taxon>Spiralia</taxon>
        <taxon>Lophotrochozoa</taxon>
        <taxon>Mollusca</taxon>
        <taxon>Gastropoda</taxon>
        <taxon>Caenogastropoda</taxon>
        <taxon>Architaenioglossa</taxon>
        <taxon>Ampullarioidea</taxon>
        <taxon>Ampullariidae</taxon>
        <taxon>Pomacea</taxon>
    </lineage>
</organism>
<comment type="caution">
    <text evidence="3">The sequence shown here is derived from an EMBL/GenBank/DDBJ whole genome shotgun (WGS) entry which is preliminary data.</text>
</comment>
<dbReference type="CDD" id="cd00882">
    <property type="entry name" value="Ras_like_GTPase"/>
    <property type="match status" value="1"/>
</dbReference>
<dbReference type="SUPFAM" id="SSF52540">
    <property type="entry name" value="P-loop containing nucleoside triphosphate hydrolases"/>
    <property type="match status" value="1"/>
</dbReference>
<gene>
    <name evidence="3" type="ORF">C0Q70_21749</name>
</gene>
<dbReference type="InterPro" id="IPR027417">
    <property type="entry name" value="P-loop_NTPase"/>
</dbReference>
<keyword evidence="2" id="KW-1133">Transmembrane helix</keyword>
<evidence type="ECO:0000313" key="3">
    <source>
        <dbReference type="EMBL" id="PVD19184.1"/>
    </source>
</evidence>
<feature type="transmembrane region" description="Helical" evidence="2">
    <location>
        <begin position="360"/>
        <end position="381"/>
    </location>
</feature>
<dbReference type="Proteomes" id="UP000245119">
    <property type="component" value="Linkage Group LG14"/>
</dbReference>
<sequence>MDDDNEIDVLLREHPLLPPSEPTQQQDKEEKKKENVKKMDEIRKRKKKQRVSKPREQLVSECRDYINTICEKCDRDGSGKRPLNIVIVGKQGCGKSSFINSLAASLSQEYWIEHAMTGYQDGARPITDYISQYQKCSNTDRPLYRDVLLPTLIDIPGMLEDAVDERMKKFLQLLFYGHVENLTAASQVFADCEKPWEELLETYGTLYEDMKVDRVIFVASANSEQLPTRLIKCVMDAARPSPNSQGLRRQIPVYGVLTNCDQIDDTNEEQFEKIKLEFKKGLGLHEGRLLCCSNYCDDTDPEKERFKNVLPSLDLPILEFFAQVCERKVTTTHHNDRMQVDPITQLRSSWRRIGLTCQSILKCLAIAIVVFVLMYVLHATFLSSEQDFMLWERCRAGDPAVRDLCKASRSASSLGAATAAALIAVITYVGTFSAFIRLNTRDYGHPLGRRDFSSAEALFIDNESIPSESGKGMHGQHFLACMETEIRMRNSHFQVLSIVGQTFNHSRCHVDSLRMEAYIHMPKRGICFSADERHVSRPLRQVPSLRAHGN</sequence>
<dbReference type="OrthoDB" id="6149413at2759"/>
<keyword evidence="2" id="KW-0812">Transmembrane</keyword>
<reference evidence="3 4" key="1">
    <citation type="submission" date="2018-04" db="EMBL/GenBank/DDBJ databases">
        <title>The genome of golden apple snail Pomacea canaliculata provides insight into stress tolerance and invasive adaptation.</title>
        <authorList>
            <person name="Liu C."/>
            <person name="Liu B."/>
            <person name="Ren Y."/>
            <person name="Zhang Y."/>
            <person name="Wang H."/>
            <person name="Li S."/>
            <person name="Jiang F."/>
            <person name="Yin L."/>
            <person name="Zhang G."/>
            <person name="Qian W."/>
            <person name="Fan W."/>
        </authorList>
    </citation>
    <scope>NUCLEOTIDE SEQUENCE [LARGE SCALE GENOMIC DNA]</scope>
    <source>
        <strain evidence="3">SZHN2017</strain>
        <tissue evidence="3">Muscle</tissue>
    </source>
</reference>
<feature type="compositionally biased region" description="Basic and acidic residues" evidence="1">
    <location>
        <begin position="26"/>
        <end position="43"/>
    </location>
</feature>
<feature type="transmembrane region" description="Helical" evidence="2">
    <location>
        <begin position="414"/>
        <end position="436"/>
    </location>
</feature>
<dbReference type="Gene3D" id="3.40.50.300">
    <property type="entry name" value="P-loop containing nucleotide triphosphate hydrolases"/>
    <property type="match status" value="1"/>
</dbReference>
<proteinExistence type="predicted"/>
<accession>A0A2T7NDD3</accession>